<gene>
    <name evidence="1" type="ORF">VP01_276g8</name>
</gene>
<reference evidence="1 2" key="1">
    <citation type="submission" date="2015-08" db="EMBL/GenBank/DDBJ databases">
        <title>Next Generation Sequencing and Analysis of the Genome of Puccinia sorghi L Schw, the Causal Agent of Maize Common Rust.</title>
        <authorList>
            <person name="Rochi L."/>
            <person name="Burguener G."/>
            <person name="Darino M."/>
            <person name="Turjanski A."/>
            <person name="Kreff E."/>
            <person name="Dieguez M.J."/>
            <person name="Sacco F."/>
        </authorList>
    </citation>
    <scope>NUCLEOTIDE SEQUENCE [LARGE SCALE GENOMIC DNA]</scope>
    <source>
        <strain evidence="1 2">RO10H11247</strain>
    </source>
</reference>
<name>A0A0L6V2V5_9BASI</name>
<sequence>MTGTATPNPRVLAKPKPFNRTHGTASELFFGHIGLHAITKCFPTNPRKVSFVILLMTDYTANWYQLYLTKVFNWEAVVFSNLIDDLKSSFFDHNCQHHAEQFNLHACTIGWADSPLMRLYQHRLKENIRLDLVMSKIQFNSLRDMQAMALKEVW</sequence>
<dbReference type="EMBL" id="LAVV01007690">
    <property type="protein sequence ID" value="KNZ55088.1"/>
    <property type="molecule type" value="Genomic_DNA"/>
</dbReference>
<dbReference type="OrthoDB" id="5552562at2759"/>
<keyword evidence="2" id="KW-1185">Reference proteome</keyword>
<organism evidence="1 2">
    <name type="scientific">Puccinia sorghi</name>
    <dbReference type="NCBI Taxonomy" id="27349"/>
    <lineage>
        <taxon>Eukaryota</taxon>
        <taxon>Fungi</taxon>
        <taxon>Dikarya</taxon>
        <taxon>Basidiomycota</taxon>
        <taxon>Pucciniomycotina</taxon>
        <taxon>Pucciniomycetes</taxon>
        <taxon>Pucciniales</taxon>
        <taxon>Pucciniaceae</taxon>
        <taxon>Puccinia</taxon>
    </lineage>
</organism>
<proteinExistence type="predicted"/>
<dbReference type="VEuPathDB" id="FungiDB:VP01_276g8"/>
<comment type="caution">
    <text evidence="1">The sequence shown here is derived from an EMBL/GenBank/DDBJ whole genome shotgun (WGS) entry which is preliminary data.</text>
</comment>
<dbReference type="AlphaFoldDB" id="A0A0L6V2V5"/>
<evidence type="ECO:0008006" key="3">
    <source>
        <dbReference type="Google" id="ProtNLM"/>
    </source>
</evidence>
<protein>
    <recommendedName>
        <fullName evidence="3">Retrotransposon gag domain-containing protein</fullName>
    </recommendedName>
</protein>
<accession>A0A0L6V2V5</accession>
<evidence type="ECO:0000313" key="2">
    <source>
        <dbReference type="Proteomes" id="UP000037035"/>
    </source>
</evidence>
<evidence type="ECO:0000313" key="1">
    <source>
        <dbReference type="EMBL" id="KNZ55088.1"/>
    </source>
</evidence>
<dbReference type="Proteomes" id="UP000037035">
    <property type="component" value="Unassembled WGS sequence"/>
</dbReference>